<sequence length="1105" mass="122337">MVHERQQLRELPTFSQEQVEKAFAAVEDQVVEEVKAQREAHGLNQTQTSVMLEEKLKKAMAGQLGIDPSFLARPIVARRIPKLWDRIQPERRVKIEPMGRRDQVGLSPATGLSPEPDLVTGPAEEVVPESIIQEIPVAPAPLAIQPPEEKRDRFAVVQGTIGASKEPATPAEQRVTPAPAVPRRVPGRAPPPPPRPPAQPRRPLTPEAQAALEEEARKEALRKIQDAQKEVEKLRARLDEIKIEIPKYITAKGKRTTLGKTSDGYQEFLRLSRELGALSPQDALTLVPGLTAEQRATLSATKGKLKGAAERLEQAKQKARDLGIPESEIAKLLPAPEAGEARMEAALEVVERPKEPEKLKKWLGLRLVGRMAFEMVASVLAVNAPRVTEQYVKEKKERGKITEEINEIMKTLEASITPGMRAAVQEGAGFIPVAEQKVAELQEKVDALVKQGKITEQRRDQILGEFAMIILKSAKDNESAQNTLVKDSTKTLNDYLEKKISKLKVANEWISTGLVATQQYMARGIAMLGLATLDTTLKQKREYELDLRAKVLRTGVEAKPGFLEKLWEVGAKRVIAGSVKEYGRLWAGRPMEKVKALLTTARWVAVGSAAYSEYADQTISNSVEYFLEEWQKKGPLVLLDGFPKNVERIFHLTPTGERGHETLEPTHKDVAHVKAEEGGLHGMSEAARQQAGVDYLKGHGVIRSLVDHGRGEMLIDEDGHKEFILNLDESHGGFGEVQQGLRRLFGQYVHLEGNRFKDADADRLEKMIKLATHLLGGEKIPSHLLDKGFEIPANFSEIMHYDAHGNVEIDMDRFQTELAPALEKVADHYHVSMMAYINNTGHRVWQKEIMDARMEGTGTHIAVDDFDKSLAVQAHQQQIFNAEAKALSGADVHDVHGGLHESSGNFKTTIDGVELKVAVYRGHIHAVTNIATNEAILNPLGDANAFDDPLAQAKLHEIVETQMWRTAEQVEAGRAAEAVAVATTPGGGAVEGAPFRLERGPILGESHSLRDVLVHAVEKHGQLEIGGRIFKAEWVEPLRNENAGAFAKDPLHVAGLHVWNKWSEQGKALRALAEVIKKHPDTGTLEEFAIKHEDRLDDWMREAKV</sequence>
<evidence type="ECO:0000256" key="2">
    <source>
        <dbReference type="SAM" id="MobiDB-lite"/>
    </source>
</evidence>
<comment type="caution">
    <text evidence="3">The sequence shown here is derived from an EMBL/GenBank/DDBJ whole genome shotgun (WGS) entry which is preliminary data.</text>
</comment>
<feature type="compositionally biased region" description="Pro residues" evidence="2">
    <location>
        <begin position="188"/>
        <end position="200"/>
    </location>
</feature>
<feature type="coiled-coil region" evidence="1">
    <location>
        <begin position="210"/>
        <end position="244"/>
    </location>
</feature>
<organism evidence="3 4">
    <name type="scientific">Candidatus Uhrbacteria bacterium RIFCSPLOWO2_01_FULL_47_24</name>
    <dbReference type="NCBI Taxonomy" id="1802401"/>
    <lineage>
        <taxon>Bacteria</taxon>
        <taxon>Candidatus Uhriibacteriota</taxon>
    </lineage>
</organism>
<dbReference type="AlphaFoldDB" id="A0A1F7UV13"/>
<evidence type="ECO:0000256" key="1">
    <source>
        <dbReference type="SAM" id="Coils"/>
    </source>
</evidence>
<reference evidence="3 4" key="1">
    <citation type="journal article" date="2016" name="Nat. Commun.">
        <title>Thousands of microbial genomes shed light on interconnected biogeochemical processes in an aquifer system.</title>
        <authorList>
            <person name="Anantharaman K."/>
            <person name="Brown C.T."/>
            <person name="Hug L.A."/>
            <person name="Sharon I."/>
            <person name="Castelle C.J."/>
            <person name="Probst A.J."/>
            <person name="Thomas B.C."/>
            <person name="Singh A."/>
            <person name="Wilkins M.J."/>
            <person name="Karaoz U."/>
            <person name="Brodie E.L."/>
            <person name="Williams K.H."/>
            <person name="Hubbard S.S."/>
            <person name="Banfield J.F."/>
        </authorList>
    </citation>
    <scope>NUCLEOTIDE SEQUENCE [LARGE SCALE GENOMIC DNA]</scope>
</reference>
<dbReference type="EMBL" id="MGEJ01000001">
    <property type="protein sequence ID" value="OGL82096.1"/>
    <property type="molecule type" value="Genomic_DNA"/>
</dbReference>
<accession>A0A1F7UV13</accession>
<name>A0A1F7UV13_9BACT</name>
<protein>
    <submittedName>
        <fullName evidence="3">Uncharacterized protein</fullName>
    </submittedName>
</protein>
<feature type="coiled-coil region" evidence="1">
    <location>
        <begin position="431"/>
        <end position="458"/>
    </location>
</feature>
<gene>
    <name evidence="3" type="ORF">A3B21_05290</name>
</gene>
<dbReference type="Proteomes" id="UP000176897">
    <property type="component" value="Unassembled WGS sequence"/>
</dbReference>
<feature type="region of interest" description="Disordered" evidence="2">
    <location>
        <begin position="162"/>
        <end position="205"/>
    </location>
</feature>
<evidence type="ECO:0000313" key="4">
    <source>
        <dbReference type="Proteomes" id="UP000176897"/>
    </source>
</evidence>
<feature type="compositionally biased region" description="Low complexity" evidence="2">
    <location>
        <begin position="174"/>
        <end position="184"/>
    </location>
</feature>
<evidence type="ECO:0000313" key="3">
    <source>
        <dbReference type="EMBL" id="OGL82096.1"/>
    </source>
</evidence>
<keyword evidence="1" id="KW-0175">Coiled coil</keyword>
<dbReference type="STRING" id="1802401.A3B21_05290"/>
<proteinExistence type="predicted"/>